<comment type="caution">
    <text evidence="1">The sequence shown here is derived from an EMBL/GenBank/DDBJ whole genome shotgun (WGS) entry which is preliminary data.</text>
</comment>
<name>A0ABR1MB48_9PEZI</name>
<keyword evidence="2" id="KW-1185">Reference proteome</keyword>
<evidence type="ECO:0000313" key="1">
    <source>
        <dbReference type="EMBL" id="KAK7545095.1"/>
    </source>
</evidence>
<proteinExistence type="predicted"/>
<protein>
    <submittedName>
        <fullName evidence="1">Uncharacterized protein</fullName>
    </submittedName>
</protein>
<reference evidence="1 2" key="1">
    <citation type="submission" date="2024-04" db="EMBL/GenBank/DDBJ databases">
        <title>Phyllosticta paracitricarpa is synonymous to the EU quarantine fungus P. citricarpa based on phylogenomic analyses.</title>
        <authorList>
            <consortium name="Lawrence Berkeley National Laboratory"/>
            <person name="Van ingen-buijs V.A."/>
            <person name="Van westerhoven A.C."/>
            <person name="Haridas S."/>
            <person name="Skiadas P."/>
            <person name="Martin F."/>
            <person name="Groenewald J.Z."/>
            <person name="Crous P.W."/>
            <person name="Seidl M.F."/>
        </authorList>
    </citation>
    <scope>NUCLEOTIDE SEQUENCE [LARGE SCALE GENOMIC DNA]</scope>
    <source>
        <strain evidence="1 2">CPC 17464</strain>
    </source>
</reference>
<sequence length="175" mass="18640">MGRSSLALELLICEELEKRMALLVGPGSSGVCSAARWTWIGLVAAESPTDGVGVGLSREFEPFSWSNGRALMLLVGAGLAGLTWPPGWSFSSSPRGWIRTGSGCLHLAHAWFLLFGLQQCSHGVLRGSLRQHNARDVEAALALGHGILTPPPSSHCARSWTPRQLQATQQVCLGS</sequence>
<dbReference type="GeneID" id="92031855"/>
<evidence type="ECO:0000313" key="2">
    <source>
        <dbReference type="Proteomes" id="UP001360953"/>
    </source>
</evidence>
<organism evidence="1 2">
    <name type="scientific">Phyllosticta citribraziliensis</name>
    <dbReference type="NCBI Taxonomy" id="989973"/>
    <lineage>
        <taxon>Eukaryota</taxon>
        <taxon>Fungi</taxon>
        <taxon>Dikarya</taxon>
        <taxon>Ascomycota</taxon>
        <taxon>Pezizomycotina</taxon>
        <taxon>Dothideomycetes</taxon>
        <taxon>Dothideomycetes incertae sedis</taxon>
        <taxon>Botryosphaeriales</taxon>
        <taxon>Phyllostictaceae</taxon>
        <taxon>Phyllosticta</taxon>
    </lineage>
</organism>
<gene>
    <name evidence="1" type="ORF">J3D65DRAFT_611770</name>
</gene>
<dbReference type="RefSeq" id="XP_066660330.1">
    <property type="nucleotide sequence ID" value="XM_066798949.1"/>
</dbReference>
<accession>A0ABR1MB48</accession>
<dbReference type="Proteomes" id="UP001360953">
    <property type="component" value="Unassembled WGS sequence"/>
</dbReference>
<dbReference type="EMBL" id="JBBPEH010000001">
    <property type="protein sequence ID" value="KAK7545095.1"/>
    <property type="molecule type" value="Genomic_DNA"/>
</dbReference>